<comment type="caution">
    <text evidence="10">The sequence shown here is derived from an EMBL/GenBank/DDBJ whole genome shotgun (WGS) entry which is preliminary data.</text>
</comment>
<dbReference type="InterPro" id="IPR001626">
    <property type="entry name" value="ABC_TroCD"/>
</dbReference>
<comment type="subcellular location">
    <subcellularLocation>
        <location evidence="1 8">Cell membrane</location>
        <topology evidence="1 8">Multi-pass membrane protein</topology>
    </subcellularLocation>
</comment>
<protein>
    <submittedName>
        <fullName evidence="10">Zinc ABC transporter permease</fullName>
    </submittedName>
</protein>
<dbReference type="GO" id="GO:0043190">
    <property type="term" value="C:ATP-binding cassette (ABC) transporter complex"/>
    <property type="evidence" value="ECO:0007669"/>
    <property type="project" value="InterPro"/>
</dbReference>
<evidence type="ECO:0000256" key="7">
    <source>
        <dbReference type="ARBA" id="ARBA00023136"/>
    </source>
</evidence>
<accession>A0A1Q5PKQ1</accession>
<feature type="transmembrane region" description="Helical" evidence="9">
    <location>
        <begin position="186"/>
        <end position="203"/>
    </location>
</feature>
<feature type="transmembrane region" description="Helical" evidence="9">
    <location>
        <begin position="33"/>
        <end position="52"/>
    </location>
</feature>
<evidence type="ECO:0000256" key="5">
    <source>
        <dbReference type="ARBA" id="ARBA00022692"/>
    </source>
</evidence>
<dbReference type="SUPFAM" id="SSF81345">
    <property type="entry name" value="ABC transporter involved in vitamin B12 uptake, BtuC"/>
    <property type="match status" value="1"/>
</dbReference>
<dbReference type="AlphaFoldDB" id="A0A1Q5PKQ1"/>
<keyword evidence="4" id="KW-1003">Cell membrane</keyword>
<name>A0A1Q5PKQ1_9ACTO</name>
<keyword evidence="7 9" id="KW-0472">Membrane</keyword>
<dbReference type="Pfam" id="PF00950">
    <property type="entry name" value="ABC-3"/>
    <property type="match status" value="1"/>
</dbReference>
<feature type="transmembrane region" description="Helical" evidence="9">
    <location>
        <begin position="90"/>
        <end position="109"/>
    </location>
</feature>
<dbReference type="Gene3D" id="1.10.3470.10">
    <property type="entry name" value="ABC transporter involved in vitamin B12 uptake, BtuC"/>
    <property type="match status" value="1"/>
</dbReference>
<proteinExistence type="inferred from homology"/>
<sequence>MSLATGVLMLAIMASMTCALPGTFLVLKRQSMLVDGMSHAVLPGIVVGVILSGSTHSFLMAVAAALMGMLVVLGANWLKGTGLIAGDANQGLIFPFLFALGVLLLSTSLKNVHVCEDTVLTGDMNLNALPTEHLIYGNLTFGPEAFWHLVMVWVVNAVFIALTYQVLKLGIFDPALARTLGFPVKLVDWLLMFLVSLTVVVAFDTAGAILVVALVIVPPATAYLWARTLPQMLIGGQVVAVISAVLGFEIAYFLDLPTSAMMAVMDGVFFLGALGLKELVQYFRRGRALRSLTAV</sequence>
<feature type="transmembrane region" description="Helical" evidence="9">
    <location>
        <begin position="58"/>
        <end position="78"/>
    </location>
</feature>
<dbReference type="STRING" id="1921764.BSR28_08010"/>
<evidence type="ECO:0000256" key="9">
    <source>
        <dbReference type="SAM" id="Phobius"/>
    </source>
</evidence>
<dbReference type="Proteomes" id="UP000186785">
    <property type="component" value="Unassembled WGS sequence"/>
</dbReference>
<feature type="transmembrane region" description="Helical" evidence="9">
    <location>
        <begin position="260"/>
        <end position="280"/>
    </location>
</feature>
<dbReference type="InterPro" id="IPR037294">
    <property type="entry name" value="ABC_BtuC-like"/>
</dbReference>
<gene>
    <name evidence="10" type="ORF">BSR29_06270</name>
</gene>
<dbReference type="GO" id="GO:0010043">
    <property type="term" value="P:response to zinc ion"/>
    <property type="evidence" value="ECO:0007669"/>
    <property type="project" value="TreeGrafter"/>
</dbReference>
<keyword evidence="11" id="KW-1185">Reference proteome</keyword>
<dbReference type="GO" id="GO:0055085">
    <property type="term" value="P:transmembrane transport"/>
    <property type="evidence" value="ECO:0007669"/>
    <property type="project" value="InterPro"/>
</dbReference>
<reference evidence="10 11" key="1">
    <citation type="submission" date="2016-11" db="EMBL/GenBank/DDBJ databases">
        <title>Actinomyces gypaetusis sp. nov. isolated from the vulture Gypaetus barbatus in Qinghai Tibet Plateau China.</title>
        <authorList>
            <person name="Meng X."/>
        </authorList>
    </citation>
    <scope>NUCLEOTIDE SEQUENCE [LARGE SCALE GENOMIC DNA]</scope>
    <source>
        <strain evidence="10 11">VUL4_2</strain>
    </source>
</reference>
<evidence type="ECO:0000256" key="4">
    <source>
        <dbReference type="ARBA" id="ARBA00022475"/>
    </source>
</evidence>
<feature type="transmembrane region" description="Helical" evidence="9">
    <location>
        <begin position="145"/>
        <end position="166"/>
    </location>
</feature>
<evidence type="ECO:0000256" key="2">
    <source>
        <dbReference type="ARBA" id="ARBA00008034"/>
    </source>
</evidence>
<keyword evidence="6 9" id="KW-1133">Transmembrane helix</keyword>
<evidence type="ECO:0000256" key="6">
    <source>
        <dbReference type="ARBA" id="ARBA00022989"/>
    </source>
</evidence>
<dbReference type="PANTHER" id="PTHR30477:SF8">
    <property type="entry name" value="METAL TRANSPORT SYSTEM MEMBRANE PROTEIN CT_070-RELATED"/>
    <property type="match status" value="1"/>
</dbReference>
<evidence type="ECO:0000256" key="1">
    <source>
        <dbReference type="ARBA" id="ARBA00004651"/>
    </source>
</evidence>
<dbReference type="EMBL" id="MQSV01000004">
    <property type="protein sequence ID" value="OKL47219.1"/>
    <property type="molecule type" value="Genomic_DNA"/>
</dbReference>
<dbReference type="PANTHER" id="PTHR30477">
    <property type="entry name" value="ABC-TRANSPORTER METAL-BINDING PROTEIN"/>
    <property type="match status" value="1"/>
</dbReference>
<evidence type="ECO:0000313" key="10">
    <source>
        <dbReference type="EMBL" id="OKL47219.1"/>
    </source>
</evidence>
<comment type="similarity">
    <text evidence="2 8">Belongs to the ABC-3 integral membrane protein family.</text>
</comment>
<feature type="transmembrane region" description="Helical" evidence="9">
    <location>
        <begin position="209"/>
        <end position="226"/>
    </location>
</feature>
<keyword evidence="3 8" id="KW-0813">Transport</keyword>
<evidence type="ECO:0000256" key="3">
    <source>
        <dbReference type="ARBA" id="ARBA00022448"/>
    </source>
</evidence>
<dbReference type="OrthoDB" id="1016457at2"/>
<keyword evidence="5 8" id="KW-0812">Transmembrane</keyword>
<dbReference type="RefSeq" id="WP_073709452.1">
    <property type="nucleotide sequence ID" value="NZ_MQSV01000004.1"/>
</dbReference>
<evidence type="ECO:0000256" key="8">
    <source>
        <dbReference type="RuleBase" id="RU003943"/>
    </source>
</evidence>
<evidence type="ECO:0000313" key="11">
    <source>
        <dbReference type="Proteomes" id="UP000186785"/>
    </source>
</evidence>
<organism evidence="10 11">
    <name type="scientific">Boudabousia liubingyangii</name>
    <dbReference type="NCBI Taxonomy" id="1921764"/>
    <lineage>
        <taxon>Bacteria</taxon>
        <taxon>Bacillati</taxon>
        <taxon>Actinomycetota</taxon>
        <taxon>Actinomycetes</taxon>
        <taxon>Actinomycetales</taxon>
        <taxon>Actinomycetaceae</taxon>
        <taxon>Boudabousia</taxon>
    </lineage>
</organism>
<feature type="transmembrane region" description="Helical" evidence="9">
    <location>
        <begin position="6"/>
        <end position="26"/>
    </location>
</feature>
<feature type="transmembrane region" description="Helical" evidence="9">
    <location>
        <begin position="233"/>
        <end position="254"/>
    </location>
</feature>